<feature type="region of interest" description="Disordered" evidence="6">
    <location>
        <begin position="216"/>
        <end position="256"/>
    </location>
</feature>
<sequence>MALPLAALAKFATFTDAFLSGLVIPLLPSIIERRVHVPPEQFPILNSILVAAYGGASVAVSPLLPLVAVNGRHLWVVVLGGLVCATVAFALLQFYPYLPLLILARALQGLSAAAFTGTYCGITSAGPRTVSWATPTVVQSTALAAAPAIAGYLHDDNTGGETSVFYCAYAVIAFNALLWLAAFVSTPGPQSSVEEHAEETLAADQPTETYGTMTLRGGGGASGYSSISSTRTSSSIPHSGRSRRSSIGSAFSEPDESTPVFGIRLFTALYGYFTIAFVIAALQSLVPLFATRKFGWGVWGVGLALIPMSAPAVFVSLLAGFSTSRVPRSARFVVTLGFLICLPAFTHLGQLDATSPASASAALPSILALVSFGIGHSGDPLFREIWRLTSEVDGSLASAGYLSSTTASSWGSLMGPLVTGFIQWRWGWYSVTKFLVGLCGFAAVLTLVFLQGWIGNPQPILSHRAGEPSTDEESAPLLAHSSQRGPLPAKLINGNSMPRRVRKADLFDRNNTVAVTDSSDFGSSVRTDGERRRHRRHFSIDNFSIATTAVAGQPGDQDAQQVRFQAALETQALMGSSFKQQLGNPERRFVMREAPHAPATDALLASGNRYIIDESGADGEVCKKRHVVVFEEGSVPAELLERRQHHVVAINSVDGSVTLAPNTENHAVHVTEEAANQQELPERSRRYVVVLLEKGDVAADEST</sequence>
<feature type="transmembrane region" description="Helical" evidence="7">
    <location>
        <begin position="269"/>
        <end position="290"/>
    </location>
</feature>
<keyword evidence="5 7" id="KW-0472">Membrane</keyword>
<evidence type="ECO:0000256" key="1">
    <source>
        <dbReference type="ARBA" id="ARBA00004141"/>
    </source>
</evidence>
<dbReference type="Proteomes" id="UP001175000">
    <property type="component" value="Unassembled WGS sequence"/>
</dbReference>
<feature type="compositionally biased region" description="Low complexity" evidence="6">
    <location>
        <begin position="223"/>
        <end position="249"/>
    </location>
</feature>
<comment type="subcellular location">
    <subcellularLocation>
        <location evidence="1">Membrane</location>
        <topology evidence="1">Multi-pass membrane protein</topology>
    </subcellularLocation>
</comment>
<evidence type="ECO:0000256" key="6">
    <source>
        <dbReference type="SAM" id="MobiDB-lite"/>
    </source>
</evidence>
<gene>
    <name evidence="8" type="ORF">B0T14DRAFT_48518</name>
</gene>
<dbReference type="Gene3D" id="1.20.1250.20">
    <property type="entry name" value="MFS general substrate transporter like domains"/>
    <property type="match status" value="2"/>
</dbReference>
<dbReference type="AlphaFoldDB" id="A0AA40CD06"/>
<feature type="transmembrane region" description="Helical" evidence="7">
    <location>
        <begin position="74"/>
        <end position="95"/>
    </location>
</feature>
<dbReference type="GO" id="GO:0022857">
    <property type="term" value="F:transmembrane transporter activity"/>
    <property type="evidence" value="ECO:0007669"/>
    <property type="project" value="InterPro"/>
</dbReference>
<dbReference type="PANTHER" id="PTHR23506">
    <property type="entry name" value="GH10249P"/>
    <property type="match status" value="1"/>
</dbReference>
<keyword evidence="3 7" id="KW-0812">Transmembrane</keyword>
<dbReference type="EMBL" id="JAULSU010000001">
    <property type="protein sequence ID" value="KAK0632944.1"/>
    <property type="molecule type" value="Genomic_DNA"/>
</dbReference>
<dbReference type="InterPro" id="IPR036259">
    <property type="entry name" value="MFS_trans_sf"/>
</dbReference>
<feature type="transmembrane region" description="Helical" evidence="7">
    <location>
        <begin position="332"/>
        <end position="351"/>
    </location>
</feature>
<feature type="region of interest" description="Disordered" evidence="6">
    <location>
        <begin position="464"/>
        <end position="483"/>
    </location>
</feature>
<feature type="transmembrane region" description="Helical" evidence="7">
    <location>
        <begin position="296"/>
        <end position="320"/>
    </location>
</feature>
<evidence type="ECO:0000256" key="4">
    <source>
        <dbReference type="ARBA" id="ARBA00022989"/>
    </source>
</evidence>
<name>A0AA40CD06_9PEZI</name>
<comment type="caution">
    <text evidence="8">The sequence shown here is derived from an EMBL/GenBank/DDBJ whole genome shotgun (WGS) entry which is preliminary data.</text>
</comment>
<dbReference type="PANTHER" id="PTHR23506:SF23">
    <property type="entry name" value="GH10249P"/>
    <property type="match status" value="1"/>
</dbReference>
<dbReference type="InterPro" id="IPR050930">
    <property type="entry name" value="MFS_Vesicular_Transporter"/>
</dbReference>
<feature type="transmembrane region" description="Helical" evidence="7">
    <location>
        <begin position="434"/>
        <end position="454"/>
    </location>
</feature>
<evidence type="ECO:0000256" key="7">
    <source>
        <dbReference type="SAM" id="Phobius"/>
    </source>
</evidence>
<evidence type="ECO:0000256" key="5">
    <source>
        <dbReference type="ARBA" id="ARBA00023136"/>
    </source>
</evidence>
<dbReference type="SUPFAM" id="SSF103473">
    <property type="entry name" value="MFS general substrate transporter"/>
    <property type="match status" value="1"/>
</dbReference>
<feature type="transmembrane region" description="Helical" evidence="7">
    <location>
        <begin position="43"/>
        <end position="67"/>
    </location>
</feature>
<evidence type="ECO:0000256" key="3">
    <source>
        <dbReference type="ARBA" id="ARBA00022692"/>
    </source>
</evidence>
<dbReference type="Pfam" id="PF07690">
    <property type="entry name" value="MFS_1"/>
    <property type="match status" value="1"/>
</dbReference>
<accession>A0AA40CD06</accession>
<keyword evidence="4 7" id="KW-1133">Transmembrane helix</keyword>
<keyword evidence="2" id="KW-0813">Transport</keyword>
<reference evidence="8" key="1">
    <citation type="submission" date="2023-06" db="EMBL/GenBank/DDBJ databases">
        <title>Genome-scale phylogeny and comparative genomics of the fungal order Sordariales.</title>
        <authorList>
            <consortium name="Lawrence Berkeley National Laboratory"/>
            <person name="Hensen N."/>
            <person name="Bonometti L."/>
            <person name="Westerberg I."/>
            <person name="Brannstrom I.O."/>
            <person name="Guillou S."/>
            <person name="Cros-Aarteil S."/>
            <person name="Calhoun S."/>
            <person name="Haridas S."/>
            <person name="Kuo A."/>
            <person name="Mondo S."/>
            <person name="Pangilinan J."/>
            <person name="Riley R."/>
            <person name="Labutti K."/>
            <person name="Andreopoulos B."/>
            <person name="Lipzen A."/>
            <person name="Chen C."/>
            <person name="Yanf M."/>
            <person name="Daum C."/>
            <person name="Ng V."/>
            <person name="Clum A."/>
            <person name="Steindorff A."/>
            <person name="Ohm R."/>
            <person name="Martin F."/>
            <person name="Silar P."/>
            <person name="Natvig D."/>
            <person name="Lalanne C."/>
            <person name="Gautier V."/>
            <person name="Ament-Velasquez S.L."/>
            <person name="Kruys A."/>
            <person name="Hutchinson M.I."/>
            <person name="Powell A.J."/>
            <person name="Barry K."/>
            <person name="Miller A.N."/>
            <person name="Grigoriev I.V."/>
            <person name="Debuchy R."/>
            <person name="Gladieux P."/>
            <person name="Thoren M.H."/>
            <person name="Johannesson H."/>
        </authorList>
    </citation>
    <scope>NUCLEOTIDE SEQUENCE</scope>
    <source>
        <strain evidence="8">CBS 606.72</strain>
    </source>
</reference>
<dbReference type="GO" id="GO:0016020">
    <property type="term" value="C:membrane"/>
    <property type="evidence" value="ECO:0007669"/>
    <property type="project" value="UniProtKB-SubCell"/>
</dbReference>
<proteinExistence type="predicted"/>
<organism evidence="8 9">
    <name type="scientific">Immersiella caudata</name>
    <dbReference type="NCBI Taxonomy" id="314043"/>
    <lineage>
        <taxon>Eukaryota</taxon>
        <taxon>Fungi</taxon>
        <taxon>Dikarya</taxon>
        <taxon>Ascomycota</taxon>
        <taxon>Pezizomycotina</taxon>
        <taxon>Sordariomycetes</taxon>
        <taxon>Sordariomycetidae</taxon>
        <taxon>Sordariales</taxon>
        <taxon>Lasiosphaeriaceae</taxon>
        <taxon>Immersiella</taxon>
    </lineage>
</organism>
<evidence type="ECO:0000313" key="8">
    <source>
        <dbReference type="EMBL" id="KAK0632944.1"/>
    </source>
</evidence>
<feature type="transmembrane region" description="Helical" evidence="7">
    <location>
        <begin position="163"/>
        <end position="184"/>
    </location>
</feature>
<keyword evidence="9" id="KW-1185">Reference proteome</keyword>
<protein>
    <submittedName>
        <fullName evidence="8">Major facilitator superfamily domain-containing protein</fullName>
    </submittedName>
</protein>
<dbReference type="InterPro" id="IPR011701">
    <property type="entry name" value="MFS"/>
</dbReference>
<evidence type="ECO:0000313" key="9">
    <source>
        <dbReference type="Proteomes" id="UP001175000"/>
    </source>
</evidence>
<evidence type="ECO:0000256" key="2">
    <source>
        <dbReference type="ARBA" id="ARBA00022448"/>
    </source>
</evidence>